<keyword evidence="2" id="KW-1185">Reference proteome</keyword>
<dbReference type="EMBL" id="AP022614">
    <property type="protein sequence ID" value="BBZ43661.1"/>
    <property type="molecule type" value="Genomic_DNA"/>
</dbReference>
<proteinExistence type="predicted"/>
<reference evidence="1 2" key="1">
    <citation type="journal article" date="2019" name="Emerg. Microbes Infect.">
        <title>Comprehensive subspecies identification of 175 nontuberculous mycobacteria species based on 7547 genomic profiles.</title>
        <authorList>
            <person name="Matsumoto Y."/>
            <person name="Kinjo T."/>
            <person name="Motooka D."/>
            <person name="Nabeya D."/>
            <person name="Jung N."/>
            <person name="Uechi K."/>
            <person name="Horii T."/>
            <person name="Iida T."/>
            <person name="Fujita J."/>
            <person name="Nakamura S."/>
        </authorList>
    </citation>
    <scope>NUCLEOTIDE SEQUENCE [LARGE SCALE GENOMIC DNA]</scope>
    <source>
        <strain evidence="1 2">JCM 14742</strain>
    </source>
</reference>
<dbReference type="Proteomes" id="UP000467105">
    <property type="component" value="Chromosome"/>
</dbReference>
<sequence length="66" mass="7310">MRGGRGKLAYCVNRQHADIGRRYGLPMAAAFKRPKRTTHLGSRHLDCCSTTFFEQTDAATLVVEAA</sequence>
<dbReference type="AlphaFoldDB" id="A0A7I7YSF0"/>
<accession>A0A7I7YSF0</accession>
<evidence type="ECO:0000313" key="1">
    <source>
        <dbReference type="EMBL" id="BBZ43661.1"/>
    </source>
</evidence>
<organism evidence="1 2">
    <name type="scientific">Mycobacterium parmense</name>
    <dbReference type="NCBI Taxonomy" id="185642"/>
    <lineage>
        <taxon>Bacteria</taxon>
        <taxon>Bacillati</taxon>
        <taxon>Actinomycetota</taxon>
        <taxon>Actinomycetes</taxon>
        <taxon>Mycobacteriales</taxon>
        <taxon>Mycobacteriaceae</taxon>
        <taxon>Mycobacterium</taxon>
        <taxon>Mycobacterium simiae complex</taxon>
    </lineage>
</organism>
<name>A0A7I7YSF0_9MYCO</name>
<protein>
    <submittedName>
        <fullName evidence="1">Uncharacterized protein</fullName>
    </submittedName>
</protein>
<evidence type="ECO:0000313" key="2">
    <source>
        <dbReference type="Proteomes" id="UP000467105"/>
    </source>
</evidence>
<gene>
    <name evidence="1" type="ORF">MPRM_09420</name>
</gene>